<dbReference type="PROSITE" id="PS50887">
    <property type="entry name" value="GGDEF"/>
    <property type="match status" value="1"/>
</dbReference>
<keyword evidence="3" id="KW-1185">Reference proteome</keyword>
<feature type="domain" description="GGDEF" evidence="1">
    <location>
        <begin position="1"/>
        <end position="47"/>
    </location>
</feature>
<dbReference type="PANTHER" id="PTHR45138">
    <property type="entry name" value="REGULATORY COMPONENTS OF SENSORY TRANSDUCTION SYSTEM"/>
    <property type="match status" value="1"/>
</dbReference>
<dbReference type="Pfam" id="PF00990">
    <property type="entry name" value="GGDEF"/>
    <property type="match status" value="1"/>
</dbReference>
<dbReference type="Proteomes" id="UP000269154">
    <property type="component" value="Unassembled WGS sequence"/>
</dbReference>
<organism evidence="2 3">
    <name type="scientific">Okeania hirsuta</name>
    <dbReference type="NCBI Taxonomy" id="1458930"/>
    <lineage>
        <taxon>Bacteria</taxon>
        <taxon>Bacillati</taxon>
        <taxon>Cyanobacteriota</taxon>
        <taxon>Cyanophyceae</taxon>
        <taxon>Oscillatoriophycideae</taxon>
        <taxon>Oscillatoriales</taxon>
        <taxon>Microcoleaceae</taxon>
        <taxon>Okeania</taxon>
    </lineage>
</organism>
<sequence>MLHITVSLGVACFPLHGITGENIIQRTDEALYQAKKAGHNRVVLYQLKQ</sequence>
<dbReference type="EMBL" id="RCBY01000090">
    <property type="protein sequence ID" value="RQH39652.1"/>
    <property type="molecule type" value="Genomic_DNA"/>
</dbReference>
<dbReference type="InterPro" id="IPR000160">
    <property type="entry name" value="GGDEF_dom"/>
</dbReference>
<reference evidence="2 3" key="1">
    <citation type="journal article" date="2018" name="ACS Chem. Biol.">
        <title>Ketoreductase domain dysfunction expands chemodiversity: malyngamide biosynthesis in the cyanobacterium Okeania hirsuta.</title>
        <authorList>
            <person name="Moss N.A."/>
            <person name="Leao T."/>
            <person name="Rankin M."/>
            <person name="McCullough T.M."/>
            <person name="Qu P."/>
            <person name="Korobeynikov A."/>
            <person name="Smith J.L."/>
            <person name="Gerwick L."/>
            <person name="Gerwick W.H."/>
        </authorList>
    </citation>
    <scope>NUCLEOTIDE SEQUENCE [LARGE SCALE GENOMIC DNA]</scope>
    <source>
        <strain evidence="2 3">PAB10Feb10-1</strain>
    </source>
</reference>
<dbReference type="AlphaFoldDB" id="A0A3N6PJE9"/>
<dbReference type="GO" id="GO:0043709">
    <property type="term" value="P:cell adhesion involved in single-species biofilm formation"/>
    <property type="evidence" value="ECO:0007669"/>
    <property type="project" value="TreeGrafter"/>
</dbReference>
<evidence type="ECO:0000313" key="2">
    <source>
        <dbReference type="EMBL" id="RQH39652.1"/>
    </source>
</evidence>
<dbReference type="Gene3D" id="3.30.70.270">
    <property type="match status" value="1"/>
</dbReference>
<dbReference type="NCBIfam" id="TIGR00254">
    <property type="entry name" value="GGDEF"/>
    <property type="match status" value="1"/>
</dbReference>
<gene>
    <name evidence="2" type="ORF">D5R40_16520</name>
</gene>
<dbReference type="InterPro" id="IPR050469">
    <property type="entry name" value="Diguanylate_Cyclase"/>
</dbReference>
<evidence type="ECO:0000313" key="3">
    <source>
        <dbReference type="Proteomes" id="UP000269154"/>
    </source>
</evidence>
<protein>
    <submittedName>
        <fullName evidence="2">Diguanylate cyclase</fullName>
    </submittedName>
</protein>
<dbReference type="GO" id="GO:0005886">
    <property type="term" value="C:plasma membrane"/>
    <property type="evidence" value="ECO:0007669"/>
    <property type="project" value="TreeGrafter"/>
</dbReference>
<dbReference type="GO" id="GO:1902201">
    <property type="term" value="P:negative regulation of bacterial-type flagellum-dependent cell motility"/>
    <property type="evidence" value="ECO:0007669"/>
    <property type="project" value="TreeGrafter"/>
</dbReference>
<dbReference type="SUPFAM" id="SSF55073">
    <property type="entry name" value="Nucleotide cyclase"/>
    <property type="match status" value="1"/>
</dbReference>
<accession>A0A3N6PJE9</accession>
<dbReference type="OrthoDB" id="9812260at2"/>
<proteinExistence type="predicted"/>
<dbReference type="InterPro" id="IPR029787">
    <property type="entry name" value="Nucleotide_cyclase"/>
</dbReference>
<evidence type="ECO:0000259" key="1">
    <source>
        <dbReference type="PROSITE" id="PS50887"/>
    </source>
</evidence>
<comment type="caution">
    <text evidence="2">The sequence shown here is derived from an EMBL/GenBank/DDBJ whole genome shotgun (WGS) entry which is preliminary data.</text>
</comment>
<name>A0A3N6PJE9_9CYAN</name>
<dbReference type="PANTHER" id="PTHR45138:SF9">
    <property type="entry name" value="DIGUANYLATE CYCLASE DGCM-RELATED"/>
    <property type="match status" value="1"/>
</dbReference>
<dbReference type="InterPro" id="IPR043128">
    <property type="entry name" value="Rev_trsase/Diguanyl_cyclase"/>
</dbReference>
<dbReference type="GO" id="GO:0052621">
    <property type="term" value="F:diguanylate cyclase activity"/>
    <property type="evidence" value="ECO:0007669"/>
    <property type="project" value="TreeGrafter"/>
</dbReference>